<keyword evidence="3 4" id="KW-0288">FMN</keyword>
<dbReference type="GO" id="GO:0015937">
    <property type="term" value="P:coenzyme A biosynthetic process"/>
    <property type="evidence" value="ECO:0007669"/>
    <property type="project" value="UniProtKB-UniRule"/>
</dbReference>
<comment type="cofactor">
    <cofactor evidence="3">
        <name>FMN</name>
        <dbReference type="ChEBI" id="CHEBI:58210"/>
    </cofactor>
    <text evidence="3">Binds 1 FMN per subunit.</text>
</comment>
<dbReference type="HAMAP" id="MF_02225">
    <property type="entry name" value="CoaBC"/>
    <property type="match status" value="1"/>
</dbReference>
<feature type="binding site" evidence="3">
    <location>
        <position position="281"/>
    </location>
    <ligand>
        <name>CTP</name>
        <dbReference type="ChEBI" id="CHEBI:37563"/>
    </ligand>
</feature>
<dbReference type="Gene3D" id="3.40.50.1950">
    <property type="entry name" value="Flavin prenyltransferase-like"/>
    <property type="match status" value="1"/>
</dbReference>
<dbReference type="EC" id="4.1.1.36" evidence="3"/>
<dbReference type="GO" id="GO:0015941">
    <property type="term" value="P:pantothenate catabolic process"/>
    <property type="evidence" value="ECO:0007669"/>
    <property type="project" value="InterPro"/>
</dbReference>
<feature type="active site" description="Proton donor" evidence="3">
    <location>
        <position position="160"/>
    </location>
</feature>
<dbReference type="Pfam" id="PF02441">
    <property type="entry name" value="Flavoprotein"/>
    <property type="match status" value="1"/>
</dbReference>
<dbReference type="GO" id="GO:0004633">
    <property type="term" value="F:phosphopantothenoylcysteine decarboxylase activity"/>
    <property type="evidence" value="ECO:0007669"/>
    <property type="project" value="UniProtKB-UniRule"/>
</dbReference>
<dbReference type="Gene3D" id="3.40.50.10300">
    <property type="entry name" value="CoaB-like"/>
    <property type="match status" value="1"/>
</dbReference>
<comment type="pathway">
    <text evidence="3 4">Cofactor biosynthesis; coenzyme A biosynthesis; CoA from (R)-pantothenate: step 2/5.</text>
</comment>
<protein>
    <recommendedName>
        <fullName evidence="3">Coenzyme A biosynthesis bifunctional protein CoaBC</fullName>
    </recommendedName>
    <alternativeName>
        <fullName evidence="3">DNA/pantothenate metabolism flavoprotein</fullName>
    </alternativeName>
    <alternativeName>
        <fullName evidence="3">Phosphopantothenoylcysteine synthetase/decarboxylase</fullName>
        <shortName evidence="3">PPCS-PPCDC</shortName>
    </alternativeName>
    <domain>
        <recommendedName>
            <fullName evidence="3">Phosphopantothenoylcysteine decarboxylase</fullName>
            <shortName evidence="3">PPC decarboxylase</shortName>
            <shortName evidence="3">PPC-DC</shortName>
            <ecNumber evidence="3">4.1.1.36</ecNumber>
        </recommendedName>
        <alternativeName>
            <fullName evidence="3">CoaC</fullName>
        </alternativeName>
    </domain>
    <domain>
        <recommendedName>
            <fullName evidence="3">Phosphopantothenate--cysteine ligase</fullName>
            <ecNumber evidence="3">6.3.2.5</ecNumber>
        </recommendedName>
        <alternativeName>
            <fullName evidence="3">CoaB</fullName>
        </alternativeName>
        <alternativeName>
            <fullName evidence="3">Phosphopantothenoylcysteine synthetase</fullName>
            <shortName evidence="3">PPC synthetase</shortName>
            <shortName evidence="3">PPC-S</shortName>
        </alternativeName>
    </domain>
</protein>
<organism evidence="7 8">
    <name type="scientific">Helicobacter cholecystus</name>
    <dbReference type="NCBI Taxonomy" id="45498"/>
    <lineage>
        <taxon>Bacteria</taxon>
        <taxon>Pseudomonadati</taxon>
        <taxon>Campylobacterota</taxon>
        <taxon>Epsilonproteobacteria</taxon>
        <taxon>Campylobacterales</taxon>
        <taxon>Helicobacteraceae</taxon>
        <taxon>Helicobacter</taxon>
    </lineage>
</organism>
<dbReference type="EMBL" id="NXLU01000002">
    <property type="protein sequence ID" value="RDU69648.1"/>
    <property type="molecule type" value="Genomic_DNA"/>
</dbReference>
<dbReference type="AlphaFoldDB" id="A0A3D8IWK3"/>
<dbReference type="InterPro" id="IPR005252">
    <property type="entry name" value="CoaBC"/>
</dbReference>
<comment type="catalytic activity">
    <reaction evidence="3 4">
        <text>(R)-4'-phosphopantothenate + L-cysteine + CTP = N-[(R)-4-phosphopantothenoyl]-L-cysteine + CMP + diphosphate + H(+)</text>
        <dbReference type="Rhea" id="RHEA:19397"/>
        <dbReference type="ChEBI" id="CHEBI:10986"/>
        <dbReference type="ChEBI" id="CHEBI:15378"/>
        <dbReference type="ChEBI" id="CHEBI:33019"/>
        <dbReference type="ChEBI" id="CHEBI:35235"/>
        <dbReference type="ChEBI" id="CHEBI:37563"/>
        <dbReference type="ChEBI" id="CHEBI:59458"/>
        <dbReference type="ChEBI" id="CHEBI:60377"/>
        <dbReference type="EC" id="6.3.2.5"/>
    </reaction>
</comment>
<dbReference type="SUPFAM" id="SSF52507">
    <property type="entry name" value="Homo-oligomeric flavin-containing Cys decarboxylases, HFCD"/>
    <property type="match status" value="1"/>
</dbReference>
<dbReference type="InterPro" id="IPR003382">
    <property type="entry name" value="Flavoprotein"/>
</dbReference>
<dbReference type="PANTHER" id="PTHR14359">
    <property type="entry name" value="HOMO-OLIGOMERIC FLAVIN CONTAINING CYS DECARBOXYLASE FAMILY"/>
    <property type="match status" value="1"/>
</dbReference>
<keyword evidence="3" id="KW-0479">Metal-binding</keyword>
<keyword evidence="2 3" id="KW-0456">Lyase</keyword>
<dbReference type="InterPro" id="IPR036551">
    <property type="entry name" value="Flavin_trans-like"/>
</dbReference>
<accession>A0A3D8IWK3</accession>
<comment type="caution">
    <text evidence="7">The sequence shown here is derived from an EMBL/GenBank/DDBJ whole genome shotgun (WGS) entry which is preliminary data.</text>
</comment>
<dbReference type="GO" id="GO:0004632">
    <property type="term" value="F:phosphopantothenate--cysteine ligase activity"/>
    <property type="evidence" value="ECO:0007669"/>
    <property type="project" value="UniProtKB-UniRule"/>
</dbReference>
<dbReference type="SUPFAM" id="SSF102645">
    <property type="entry name" value="CoaB-like"/>
    <property type="match status" value="1"/>
</dbReference>
<feature type="binding site" evidence="3">
    <location>
        <position position="342"/>
    </location>
    <ligand>
        <name>CTP</name>
        <dbReference type="ChEBI" id="CHEBI:37563"/>
    </ligand>
</feature>
<feature type="binding site" evidence="3">
    <location>
        <position position="291"/>
    </location>
    <ligand>
        <name>CTP</name>
        <dbReference type="ChEBI" id="CHEBI:37563"/>
    </ligand>
</feature>
<comment type="similarity">
    <text evidence="3 4">In the N-terminal section; belongs to the HFCD (homo-oligomeric flavin containing Cys decarboxylase) superfamily.</text>
</comment>
<feature type="domain" description="DNA/pantothenate metabolism flavoprotein C-terminal" evidence="6">
    <location>
        <begin position="188"/>
        <end position="393"/>
    </location>
</feature>
<keyword evidence="1 3" id="KW-0210">Decarboxylase</keyword>
<dbReference type="Pfam" id="PF04127">
    <property type="entry name" value="DFP"/>
    <property type="match status" value="1"/>
</dbReference>
<dbReference type="UniPathway" id="UPA00241">
    <property type="reaction ID" value="UER00353"/>
</dbReference>
<dbReference type="Proteomes" id="UP000257067">
    <property type="component" value="Unassembled WGS sequence"/>
</dbReference>
<evidence type="ECO:0000256" key="1">
    <source>
        <dbReference type="ARBA" id="ARBA00022793"/>
    </source>
</evidence>
<keyword evidence="3" id="KW-0460">Magnesium</keyword>
<sequence length="395" mass="42865">MIKKLQDKNILVCVSGGIAAYKSLELIRFFKKRGANVRVIMSSGAQKFVGALSFEALSGEIVLTQESESWGEGGANHISYATWADVCIIAPATINTLVKFSYGIADNVMLSALLACNAPKLIAPSANTVMYLSKQAQEAMQRVEKMGAKLIHARSGLLACGVEGIGAMAQVEEIGYEVLRVLLTHNFWKGKEVVISGGGSSENIDEVRCISNHSSGLQASYLALALYLLGAHVTFVTSKTPIVLPSSIKLKKAQNIQEFYTQIEQSVAENGYYFAVAALSDFKPKKSIEGKIKKSQGLKVEFVPTIDVLASLKVPNLTKVGFKAEKDEKKAKDYAMAMLKEKGCKYVCLNIIKEDNPFGSEQNSLLVMTQNSQTSLALQDKLSLSFSLLDLIAND</sequence>
<dbReference type="PANTHER" id="PTHR14359:SF6">
    <property type="entry name" value="PHOSPHOPANTOTHENOYLCYSTEINE DECARBOXYLASE"/>
    <property type="match status" value="1"/>
</dbReference>
<comment type="pathway">
    <text evidence="3 4">Cofactor biosynthesis; coenzyme A biosynthesis; CoA from (R)-pantothenate: step 3/5.</text>
</comment>
<evidence type="ECO:0000256" key="2">
    <source>
        <dbReference type="ARBA" id="ARBA00023239"/>
    </source>
</evidence>
<evidence type="ECO:0000259" key="5">
    <source>
        <dbReference type="Pfam" id="PF02441"/>
    </source>
</evidence>
<dbReference type="OrthoDB" id="9802554at2"/>
<comment type="catalytic activity">
    <reaction evidence="3 4">
        <text>N-[(R)-4-phosphopantothenoyl]-L-cysteine + H(+) = (R)-4'-phosphopantetheine + CO2</text>
        <dbReference type="Rhea" id="RHEA:16793"/>
        <dbReference type="ChEBI" id="CHEBI:15378"/>
        <dbReference type="ChEBI" id="CHEBI:16526"/>
        <dbReference type="ChEBI" id="CHEBI:59458"/>
        <dbReference type="ChEBI" id="CHEBI:61723"/>
        <dbReference type="EC" id="4.1.1.36"/>
    </reaction>
</comment>
<gene>
    <name evidence="3 7" type="primary">coaBC</name>
    <name evidence="7" type="ORF">CQA62_03095</name>
</gene>
<comment type="cofactor">
    <cofactor evidence="3">
        <name>Mg(2+)</name>
        <dbReference type="ChEBI" id="CHEBI:18420"/>
    </cofactor>
</comment>
<dbReference type="EC" id="6.3.2.5" evidence="3"/>
<dbReference type="GO" id="GO:0046872">
    <property type="term" value="F:metal ion binding"/>
    <property type="evidence" value="ECO:0007669"/>
    <property type="project" value="UniProtKB-KW"/>
</dbReference>
<dbReference type="GO" id="GO:0010181">
    <property type="term" value="F:FMN binding"/>
    <property type="evidence" value="ECO:0007669"/>
    <property type="project" value="UniProtKB-UniRule"/>
</dbReference>
<dbReference type="InterPro" id="IPR035929">
    <property type="entry name" value="CoaB-like_sf"/>
</dbReference>
<dbReference type="GO" id="GO:0071513">
    <property type="term" value="C:phosphopantothenoylcysteine decarboxylase complex"/>
    <property type="evidence" value="ECO:0007669"/>
    <property type="project" value="TreeGrafter"/>
</dbReference>
<dbReference type="NCBIfam" id="TIGR00521">
    <property type="entry name" value="coaBC_dfp"/>
    <property type="match status" value="1"/>
</dbReference>
<comment type="similarity">
    <text evidence="3 4">In the C-terminal section; belongs to the PPC synthetase family.</text>
</comment>
<evidence type="ECO:0000256" key="3">
    <source>
        <dbReference type="HAMAP-Rule" id="MF_02225"/>
    </source>
</evidence>
<keyword evidence="3 4" id="KW-0436">Ligase</keyword>
<feature type="region of interest" description="Phosphopantothenate--cysteine ligase" evidence="3">
    <location>
        <begin position="193"/>
        <end position="395"/>
    </location>
</feature>
<evidence type="ECO:0000313" key="8">
    <source>
        <dbReference type="Proteomes" id="UP000257067"/>
    </source>
</evidence>
<name>A0A3D8IWK3_9HELI</name>
<reference evidence="7 8" key="1">
    <citation type="submission" date="2018-04" db="EMBL/GenBank/DDBJ databases">
        <title>Novel Campyloabacter and Helicobacter Species and Strains.</title>
        <authorList>
            <person name="Mannion A.J."/>
            <person name="Shen Z."/>
            <person name="Fox J.G."/>
        </authorList>
    </citation>
    <scope>NUCLEOTIDE SEQUENCE [LARGE SCALE GENOMIC DNA]</scope>
    <source>
        <strain evidence="7 8">ATCC 700242</strain>
    </source>
</reference>
<proteinExistence type="inferred from homology"/>
<comment type="function">
    <text evidence="4">Catalyzes two steps in the biosynthesis of coenzyme A. In the first step cysteine is conjugated to 4'-phosphopantothenate to form 4-phosphopantothenoylcysteine, in the latter compound is decarboxylated to form 4'-phosphopantotheine.</text>
</comment>
<keyword evidence="8" id="KW-1185">Reference proteome</keyword>
<dbReference type="InterPro" id="IPR007085">
    <property type="entry name" value="DNA/pantothenate-metab_flavo_C"/>
</dbReference>
<feature type="domain" description="Flavoprotein" evidence="5">
    <location>
        <begin position="8"/>
        <end position="179"/>
    </location>
</feature>
<evidence type="ECO:0000256" key="4">
    <source>
        <dbReference type="RuleBase" id="RU364078"/>
    </source>
</evidence>
<keyword evidence="3 4" id="KW-0285">Flavoprotein</keyword>
<feature type="region of interest" description="Phosphopantothenoylcysteine decarboxylase" evidence="3">
    <location>
        <begin position="1"/>
        <end position="192"/>
    </location>
</feature>
<comment type="caution">
    <text evidence="3">Lacks conserved residue(s) required for the propagation of feature annotation.</text>
</comment>
<dbReference type="RefSeq" id="WP_104724316.1">
    <property type="nucleotide sequence ID" value="NZ_FZNE01000003.1"/>
</dbReference>
<feature type="binding site" evidence="3">
    <location>
        <position position="322"/>
    </location>
    <ligand>
        <name>CTP</name>
        <dbReference type="ChEBI" id="CHEBI:37563"/>
    </ligand>
</feature>
<keyword evidence="3" id="KW-0511">Multifunctional enzyme</keyword>
<comment type="function">
    <text evidence="3">Catalyzes two sequential steps in the biosynthesis of coenzyme A. In the first step cysteine is conjugated to 4'-phosphopantothenate to form 4-phosphopantothenoylcysteine. In the second step the latter compound is decarboxylated to form 4'-phosphopantotheine.</text>
</comment>
<evidence type="ECO:0000259" key="6">
    <source>
        <dbReference type="Pfam" id="PF04127"/>
    </source>
</evidence>
<evidence type="ECO:0000313" key="7">
    <source>
        <dbReference type="EMBL" id="RDU69648.1"/>
    </source>
</evidence>